<evidence type="ECO:0000313" key="2">
    <source>
        <dbReference type="Proteomes" id="UP001597023"/>
    </source>
</evidence>
<evidence type="ECO:0008006" key="3">
    <source>
        <dbReference type="Google" id="ProtNLM"/>
    </source>
</evidence>
<sequence length="122" mass="12334">MTSIDQVATMATFGSVWAVLAVGHNLADHVIGQTDHQAGNKTAPSATEVAHGVSPRRGGGACLAHVAQYHVIMAVTLGLVWAVLLLQMSCAGLAAGLVVSAGPHTPTGVSCCPGTPRPSLCR</sequence>
<evidence type="ECO:0000313" key="1">
    <source>
        <dbReference type="EMBL" id="MFD0319360.1"/>
    </source>
</evidence>
<organism evidence="1 2">
    <name type="scientific">Streptomyces flavalbus</name>
    <dbReference type="NCBI Taxonomy" id="2665155"/>
    <lineage>
        <taxon>Bacteria</taxon>
        <taxon>Bacillati</taxon>
        <taxon>Actinomycetota</taxon>
        <taxon>Actinomycetes</taxon>
        <taxon>Kitasatosporales</taxon>
        <taxon>Streptomycetaceae</taxon>
        <taxon>Streptomyces</taxon>
    </lineage>
</organism>
<comment type="caution">
    <text evidence="1">The sequence shown here is derived from an EMBL/GenBank/DDBJ whole genome shotgun (WGS) entry which is preliminary data.</text>
</comment>
<dbReference type="EMBL" id="JBHTEB010000001">
    <property type="protein sequence ID" value="MFD0319360.1"/>
    <property type="molecule type" value="Genomic_DNA"/>
</dbReference>
<keyword evidence="2" id="KW-1185">Reference proteome</keyword>
<protein>
    <recommendedName>
        <fullName evidence="3">DUF3307 domain-containing protein</fullName>
    </recommendedName>
</protein>
<name>A0ABW2WNB4_9ACTN</name>
<dbReference type="RefSeq" id="WP_381617872.1">
    <property type="nucleotide sequence ID" value="NZ_JBHTEB010000001.1"/>
</dbReference>
<gene>
    <name evidence="1" type="ORF">ACFQZ6_35145</name>
</gene>
<proteinExistence type="predicted"/>
<reference evidence="2" key="1">
    <citation type="journal article" date="2019" name="Int. J. Syst. Evol. Microbiol.">
        <title>The Global Catalogue of Microorganisms (GCM) 10K type strain sequencing project: providing services to taxonomists for standard genome sequencing and annotation.</title>
        <authorList>
            <consortium name="The Broad Institute Genomics Platform"/>
            <consortium name="The Broad Institute Genome Sequencing Center for Infectious Disease"/>
            <person name="Wu L."/>
            <person name="Ma J."/>
        </authorList>
    </citation>
    <scope>NUCLEOTIDE SEQUENCE [LARGE SCALE GENOMIC DNA]</scope>
    <source>
        <strain evidence="2">CGMCC 4.7400</strain>
    </source>
</reference>
<dbReference type="Proteomes" id="UP001597023">
    <property type="component" value="Unassembled WGS sequence"/>
</dbReference>
<accession>A0ABW2WNB4</accession>